<evidence type="ECO:0000256" key="7">
    <source>
        <dbReference type="PIRSR" id="PIRSR000446-1"/>
    </source>
</evidence>
<dbReference type="PIRSF" id="PIRSF000446">
    <property type="entry name" value="Mct"/>
    <property type="match status" value="1"/>
</dbReference>
<comment type="caution">
    <text evidence="9">The sequence shown here is derived from an EMBL/GenBank/DDBJ whole genome shotgun (WGS) entry which is preliminary data.</text>
</comment>
<comment type="catalytic activity">
    <reaction evidence="5 6">
        <text>holo-[ACP] + malonyl-CoA = malonyl-[ACP] + CoA</text>
        <dbReference type="Rhea" id="RHEA:41792"/>
        <dbReference type="Rhea" id="RHEA-COMP:9623"/>
        <dbReference type="Rhea" id="RHEA-COMP:9685"/>
        <dbReference type="ChEBI" id="CHEBI:57287"/>
        <dbReference type="ChEBI" id="CHEBI:57384"/>
        <dbReference type="ChEBI" id="CHEBI:64479"/>
        <dbReference type="ChEBI" id="CHEBI:78449"/>
        <dbReference type="EC" id="2.3.1.39"/>
    </reaction>
</comment>
<dbReference type="OrthoDB" id="9808564at2"/>
<keyword evidence="10" id="KW-1185">Reference proteome</keyword>
<dbReference type="InterPro" id="IPR001227">
    <property type="entry name" value="Ac_transferase_dom_sf"/>
</dbReference>
<dbReference type="EC" id="2.3.1.39" evidence="1 6"/>
<dbReference type="STRING" id="1806892.AZH43_09450"/>
<dbReference type="PANTHER" id="PTHR42681:SF1">
    <property type="entry name" value="MALONYL-COA-ACYL CARRIER PROTEIN TRANSACYLASE, MITOCHONDRIAL"/>
    <property type="match status" value="1"/>
</dbReference>
<dbReference type="InterPro" id="IPR016035">
    <property type="entry name" value="Acyl_Trfase/lysoPLipase"/>
</dbReference>
<comment type="similarity">
    <text evidence="6">Belongs to the fabD family.</text>
</comment>
<organism evidence="9 10">
    <name type="scientific">Acinetobacter pragensis</name>
    <dbReference type="NCBI Taxonomy" id="1806892"/>
    <lineage>
        <taxon>Bacteria</taxon>
        <taxon>Pseudomonadati</taxon>
        <taxon>Pseudomonadota</taxon>
        <taxon>Gammaproteobacteria</taxon>
        <taxon>Moraxellales</taxon>
        <taxon>Moraxellaceae</taxon>
        <taxon>Acinetobacter</taxon>
    </lineage>
</organism>
<dbReference type="InterPro" id="IPR024925">
    <property type="entry name" value="Malonyl_CoA-ACP_transAc"/>
</dbReference>
<dbReference type="SUPFAM" id="SSF52151">
    <property type="entry name" value="FabD/lysophospholipase-like"/>
    <property type="match status" value="1"/>
</dbReference>
<dbReference type="Pfam" id="PF00698">
    <property type="entry name" value="Acyl_transf_1"/>
    <property type="match status" value="1"/>
</dbReference>
<evidence type="ECO:0000256" key="6">
    <source>
        <dbReference type="PIRNR" id="PIRNR000446"/>
    </source>
</evidence>
<dbReference type="InterPro" id="IPR016036">
    <property type="entry name" value="Malonyl_transacylase_ACP-bd"/>
</dbReference>
<evidence type="ECO:0000256" key="3">
    <source>
        <dbReference type="ARBA" id="ARBA00022679"/>
    </source>
</evidence>
<dbReference type="EMBL" id="LUAW01000014">
    <property type="protein sequence ID" value="KYQ72695.1"/>
    <property type="molecule type" value="Genomic_DNA"/>
</dbReference>
<dbReference type="Gene3D" id="3.40.366.10">
    <property type="entry name" value="Malonyl-Coenzyme A Acyl Carrier Protein, domain 2"/>
    <property type="match status" value="1"/>
</dbReference>
<evidence type="ECO:0000313" key="10">
    <source>
        <dbReference type="Proteomes" id="UP000076276"/>
    </source>
</evidence>
<feature type="active site" evidence="7">
    <location>
        <position position="194"/>
    </location>
</feature>
<dbReference type="GO" id="GO:0005829">
    <property type="term" value="C:cytosol"/>
    <property type="evidence" value="ECO:0007669"/>
    <property type="project" value="TreeGrafter"/>
</dbReference>
<dbReference type="RefSeq" id="WP_067667666.1">
    <property type="nucleotide sequence ID" value="NZ_CBCSIK010000001.1"/>
</dbReference>
<evidence type="ECO:0000256" key="5">
    <source>
        <dbReference type="ARBA" id="ARBA00048462"/>
    </source>
</evidence>
<dbReference type="Proteomes" id="UP000076276">
    <property type="component" value="Unassembled WGS sequence"/>
</dbReference>
<dbReference type="SMART" id="SM00827">
    <property type="entry name" value="PKS_AT"/>
    <property type="match status" value="1"/>
</dbReference>
<gene>
    <name evidence="9" type="ORF">AZH43_09450</name>
</gene>
<evidence type="ECO:0000259" key="8">
    <source>
        <dbReference type="SMART" id="SM00827"/>
    </source>
</evidence>
<keyword evidence="3 6" id="KW-0808">Transferase</keyword>
<dbReference type="AlphaFoldDB" id="A0A151Y3S8"/>
<dbReference type="PANTHER" id="PTHR42681">
    <property type="entry name" value="MALONYL-COA-ACYL CARRIER PROTEIN TRANSACYLASE, MITOCHONDRIAL"/>
    <property type="match status" value="1"/>
</dbReference>
<feature type="active site" evidence="7">
    <location>
        <position position="86"/>
    </location>
</feature>
<dbReference type="GO" id="GO:0004314">
    <property type="term" value="F:[acyl-carrier-protein] S-malonyltransferase activity"/>
    <property type="evidence" value="ECO:0007669"/>
    <property type="project" value="UniProtKB-EC"/>
</dbReference>
<evidence type="ECO:0000256" key="1">
    <source>
        <dbReference type="ARBA" id="ARBA00013258"/>
    </source>
</evidence>
<protein>
    <recommendedName>
        <fullName evidence="2 6">Malonyl CoA-acyl carrier protein transacylase</fullName>
        <ecNumber evidence="1 6">2.3.1.39</ecNumber>
    </recommendedName>
</protein>
<reference evidence="9 10" key="1">
    <citation type="submission" date="2016-03" db="EMBL/GenBank/DDBJ databases">
        <title>Acinetobacter genomospecies 28 strain ANC 4149.</title>
        <authorList>
            <person name="Radolfova-Krizova L."/>
            <person name="Nemec A."/>
        </authorList>
    </citation>
    <scope>NUCLEOTIDE SEQUENCE [LARGE SCALE GENOMIC DNA]</scope>
    <source>
        <strain evidence="9 10">ANC 4149</strain>
    </source>
</reference>
<dbReference type="InterPro" id="IPR014043">
    <property type="entry name" value="Acyl_transferase_dom"/>
</dbReference>
<keyword evidence="4 6" id="KW-0012">Acyltransferase</keyword>
<dbReference type="Gene3D" id="3.30.70.250">
    <property type="entry name" value="Malonyl-CoA ACP transacylase, ACP-binding"/>
    <property type="match status" value="1"/>
</dbReference>
<dbReference type="GO" id="GO:0006633">
    <property type="term" value="P:fatty acid biosynthetic process"/>
    <property type="evidence" value="ECO:0007669"/>
    <property type="project" value="TreeGrafter"/>
</dbReference>
<name>A0A151Y3S8_9GAMM</name>
<dbReference type="InterPro" id="IPR017554">
    <property type="entry name" value="Malonate_deCOase_MdcHsu"/>
</dbReference>
<dbReference type="NCBIfam" id="TIGR03131">
    <property type="entry name" value="malonate_mdcH"/>
    <property type="match status" value="1"/>
</dbReference>
<dbReference type="InterPro" id="IPR050858">
    <property type="entry name" value="Mal-CoA-ACP_Trans/PKS_FabD"/>
</dbReference>
<accession>A0A151Y3S8</accession>
<feature type="domain" description="Malonyl-CoA:ACP transacylase (MAT)" evidence="8">
    <location>
        <begin position="6"/>
        <end position="293"/>
    </location>
</feature>
<evidence type="ECO:0000313" key="9">
    <source>
        <dbReference type="EMBL" id="KYQ72695.1"/>
    </source>
</evidence>
<evidence type="ECO:0000256" key="4">
    <source>
        <dbReference type="ARBA" id="ARBA00023315"/>
    </source>
</evidence>
<dbReference type="SUPFAM" id="SSF55048">
    <property type="entry name" value="Probable ACP-binding domain of malonyl-CoA ACP transacylase"/>
    <property type="match status" value="1"/>
</dbReference>
<proteinExistence type="inferred from homology"/>
<evidence type="ECO:0000256" key="2">
    <source>
        <dbReference type="ARBA" id="ARBA00018953"/>
    </source>
</evidence>
<sequence length="310" mass="33660">MSSIWVFPGQGAQKANMLHDLPQIPLVQEYIERASDALGLNALHLDQAEPLQKTYAVQLCLYIAGVISGALLSEHQVKPDYVAGLSIGAWAAAAVAEVFSFEDGLKLVARRAALMQDAYPHGYGMTALIGADKAAVSEWVADVHARAGDVFIANINAASQIVISGSSAAMLQVSEIARRNGAAAKKLDVSVPSHCELFDAQALILEKDVSRIAAQPPKIRYLSGTTARLLRNKDQIMDDLTFNMSRMIDWEGTVQAAWERGVRLQIEAWPATVLTGLAKKIFTDGTAVSFQGTRLDTLIIEMQKEHDRSF</sequence>